<keyword evidence="4" id="KW-1185">Reference proteome</keyword>
<organism evidence="2 4">
    <name type="scientific">Araneus ventricosus</name>
    <name type="common">Orbweaver spider</name>
    <name type="synonym">Epeira ventricosa</name>
    <dbReference type="NCBI Taxonomy" id="182803"/>
    <lineage>
        <taxon>Eukaryota</taxon>
        <taxon>Metazoa</taxon>
        <taxon>Ecdysozoa</taxon>
        <taxon>Arthropoda</taxon>
        <taxon>Chelicerata</taxon>
        <taxon>Arachnida</taxon>
        <taxon>Araneae</taxon>
        <taxon>Araneomorphae</taxon>
        <taxon>Entelegynae</taxon>
        <taxon>Araneoidea</taxon>
        <taxon>Araneidae</taxon>
        <taxon>Araneus</taxon>
    </lineage>
</organism>
<sequence length="91" mass="10342">MTQYYDYFGTGLVILNRGQMTRTTPEVTPPLQTSPPHQRDDFWLPTYDLACTRLNTRRIISGIGFRTWNPPAPKDEALLLGHSGLIPNLLN</sequence>
<gene>
    <name evidence="3" type="ORF">AVEN_161299_1</name>
    <name evidence="2" type="ORF">AVEN_186739_1</name>
    <name evidence="1" type="ORF">AVEN_241067_1</name>
</gene>
<dbReference type="EMBL" id="BGPR01112954">
    <property type="protein sequence ID" value="GBM96630.1"/>
    <property type="molecule type" value="Genomic_DNA"/>
</dbReference>
<evidence type="ECO:0000313" key="3">
    <source>
        <dbReference type="EMBL" id="GBM97358.1"/>
    </source>
</evidence>
<reference evidence="2 4" key="1">
    <citation type="journal article" date="2019" name="Sci. Rep.">
        <title>Orb-weaving spider Araneus ventricosus genome elucidates the spidroin gene catalogue.</title>
        <authorList>
            <person name="Kono N."/>
            <person name="Nakamura H."/>
            <person name="Ohtoshi R."/>
            <person name="Moran D.A.P."/>
            <person name="Shinohara A."/>
            <person name="Yoshida Y."/>
            <person name="Fujiwara M."/>
            <person name="Mori M."/>
            <person name="Tomita M."/>
            <person name="Arakawa K."/>
        </authorList>
    </citation>
    <scope>NUCLEOTIDE SEQUENCE [LARGE SCALE GENOMIC DNA]</scope>
</reference>
<name>A0A4Y2K2N1_ARAVE</name>
<dbReference type="EMBL" id="BGPR01112943">
    <property type="protein sequence ID" value="GBM96595.1"/>
    <property type="molecule type" value="Genomic_DNA"/>
</dbReference>
<dbReference type="EMBL" id="BGPR01113198">
    <property type="protein sequence ID" value="GBM97358.1"/>
    <property type="molecule type" value="Genomic_DNA"/>
</dbReference>
<proteinExistence type="predicted"/>
<evidence type="ECO:0000313" key="1">
    <source>
        <dbReference type="EMBL" id="GBM96595.1"/>
    </source>
</evidence>
<dbReference type="Proteomes" id="UP000499080">
    <property type="component" value="Unassembled WGS sequence"/>
</dbReference>
<evidence type="ECO:0000313" key="4">
    <source>
        <dbReference type="Proteomes" id="UP000499080"/>
    </source>
</evidence>
<protein>
    <submittedName>
        <fullName evidence="2">Uncharacterized protein</fullName>
    </submittedName>
</protein>
<dbReference type="AlphaFoldDB" id="A0A4Y2K2N1"/>
<comment type="caution">
    <text evidence="2">The sequence shown here is derived from an EMBL/GenBank/DDBJ whole genome shotgun (WGS) entry which is preliminary data.</text>
</comment>
<accession>A0A4Y2K2N1</accession>
<evidence type="ECO:0000313" key="2">
    <source>
        <dbReference type="EMBL" id="GBM96630.1"/>
    </source>
</evidence>